<dbReference type="Pfam" id="PF07963">
    <property type="entry name" value="N_methyl"/>
    <property type="match status" value="1"/>
</dbReference>
<reference evidence="2 3" key="1">
    <citation type="submission" date="2018-02" db="EMBL/GenBank/DDBJ databases">
        <title>novel marine gammaproteobacteria from coastal saline agro ecosystem.</title>
        <authorList>
            <person name="Krishnan R."/>
            <person name="Ramesh Kumar N."/>
        </authorList>
    </citation>
    <scope>NUCLEOTIDE SEQUENCE [LARGE SCALE GENOMIC DNA]</scope>
    <source>
        <strain evidence="2 3">228</strain>
    </source>
</reference>
<dbReference type="AlphaFoldDB" id="A0A2S5KSM8"/>
<evidence type="ECO:0000313" key="3">
    <source>
        <dbReference type="Proteomes" id="UP000238196"/>
    </source>
</evidence>
<dbReference type="GO" id="GO:0043683">
    <property type="term" value="P:type IV pilus assembly"/>
    <property type="evidence" value="ECO:0007669"/>
    <property type="project" value="InterPro"/>
</dbReference>
<keyword evidence="1" id="KW-0472">Membrane</keyword>
<dbReference type="InterPro" id="IPR012902">
    <property type="entry name" value="N_methyl_site"/>
</dbReference>
<dbReference type="PANTHER" id="PTHR30093:SF47">
    <property type="entry name" value="TYPE IV PILUS NON-CORE MINOR PILIN PILE"/>
    <property type="match status" value="1"/>
</dbReference>
<dbReference type="InterPro" id="IPR045584">
    <property type="entry name" value="Pilin-like"/>
</dbReference>
<keyword evidence="1" id="KW-0812">Transmembrane</keyword>
<accession>A0A2S5KSM8</accession>
<keyword evidence="1" id="KW-1133">Transmembrane helix</keyword>
<dbReference type="Pfam" id="PF16732">
    <property type="entry name" value="ComP_DUS"/>
    <property type="match status" value="1"/>
</dbReference>
<dbReference type="InterPro" id="IPR031982">
    <property type="entry name" value="PilE-like"/>
</dbReference>
<name>A0A2S5KSM8_9PROT</name>
<dbReference type="OrthoDB" id="5296234at2"/>
<dbReference type="PANTHER" id="PTHR30093">
    <property type="entry name" value="GENERAL SECRETION PATHWAY PROTEIN G"/>
    <property type="match status" value="1"/>
</dbReference>
<feature type="transmembrane region" description="Helical" evidence="1">
    <location>
        <begin position="7"/>
        <end position="28"/>
    </location>
</feature>
<gene>
    <name evidence="2" type="ORF">C4K68_08715</name>
</gene>
<evidence type="ECO:0000256" key="1">
    <source>
        <dbReference type="SAM" id="Phobius"/>
    </source>
</evidence>
<evidence type="ECO:0000313" key="2">
    <source>
        <dbReference type="EMBL" id="PPC77740.1"/>
    </source>
</evidence>
<protein>
    <submittedName>
        <fullName evidence="2">Type IV pilin</fullName>
    </submittedName>
</protein>
<dbReference type="Proteomes" id="UP000238196">
    <property type="component" value="Unassembled WGS sequence"/>
</dbReference>
<comment type="caution">
    <text evidence="2">The sequence shown here is derived from an EMBL/GenBank/DDBJ whole genome shotgun (WGS) entry which is preliminary data.</text>
</comment>
<sequence>MSKRQQGFTLIEMMITVAVIGILAAIAYPSYNNYVLRSHRVEAEGVMMQAAQALQRYYGNAFTYYGFDDSSYQQSPTSGTARYTLVISAEEATPHEYTITATPSSGQSSDSCGTLTLDQAGTRTVSGSGTTVANCW</sequence>
<dbReference type="SUPFAM" id="SSF54523">
    <property type="entry name" value="Pili subunits"/>
    <property type="match status" value="1"/>
</dbReference>
<dbReference type="EMBL" id="PRLP01000026">
    <property type="protein sequence ID" value="PPC77740.1"/>
    <property type="molecule type" value="Genomic_DNA"/>
</dbReference>
<organism evidence="2 3">
    <name type="scientific">Proteobacteria bacterium 228</name>
    <dbReference type="NCBI Taxonomy" id="2083153"/>
    <lineage>
        <taxon>Bacteria</taxon>
        <taxon>Pseudomonadati</taxon>
        <taxon>Pseudomonadota</taxon>
    </lineage>
</organism>
<dbReference type="Gene3D" id="3.30.700.10">
    <property type="entry name" value="Glycoprotein, Type 4 Pilin"/>
    <property type="match status" value="1"/>
</dbReference>
<proteinExistence type="predicted"/>
<dbReference type="NCBIfam" id="TIGR02532">
    <property type="entry name" value="IV_pilin_GFxxxE"/>
    <property type="match status" value="1"/>
</dbReference>
<dbReference type="PROSITE" id="PS00409">
    <property type="entry name" value="PROKAR_NTER_METHYL"/>
    <property type="match status" value="1"/>
</dbReference>